<organism evidence="3 4">
    <name type="scientific">Thermosulfuriphilus ammonigenes</name>
    <dbReference type="NCBI Taxonomy" id="1936021"/>
    <lineage>
        <taxon>Bacteria</taxon>
        <taxon>Pseudomonadati</taxon>
        <taxon>Thermodesulfobacteriota</taxon>
        <taxon>Thermodesulfobacteria</taxon>
        <taxon>Thermodesulfobacteriales</taxon>
        <taxon>Thermodesulfobacteriaceae</taxon>
        <taxon>Thermosulfuriphilus</taxon>
    </lineage>
</organism>
<dbReference type="GO" id="GO:0005829">
    <property type="term" value="C:cytosol"/>
    <property type="evidence" value="ECO:0007669"/>
    <property type="project" value="TreeGrafter"/>
</dbReference>
<accession>A0A6G7PX75</accession>
<dbReference type="GO" id="GO:0008930">
    <property type="term" value="F:methylthioadenosine nucleosidase activity"/>
    <property type="evidence" value="ECO:0007669"/>
    <property type="project" value="TreeGrafter"/>
</dbReference>
<dbReference type="InterPro" id="IPR019963">
    <property type="entry name" value="FL_hydrolase_MqnB"/>
</dbReference>
<evidence type="ECO:0000313" key="4">
    <source>
        <dbReference type="Proteomes" id="UP000502179"/>
    </source>
</evidence>
<dbReference type="GO" id="GO:0009116">
    <property type="term" value="P:nucleoside metabolic process"/>
    <property type="evidence" value="ECO:0007669"/>
    <property type="project" value="InterPro"/>
</dbReference>
<dbReference type="AlphaFoldDB" id="A0A6G7PX75"/>
<dbReference type="InterPro" id="IPR035994">
    <property type="entry name" value="Nucleoside_phosphorylase_sf"/>
</dbReference>
<gene>
    <name evidence="3" type="primary">mqnB</name>
    <name evidence="3" type="ORF">G4V39_08435</name>
</gene>
<dbReference type="GO" id="GO:0008782">
    <property type="term" value="F:adenosylhomocysteine nucleosidase activity"/>
    <property type="evidence" value="ECO:0007669"/>
    <property type="project" value="TreeGrafter"/>
</dbReference>
<dbReference type="Proteomes" id="UP000502179">
    <property type="component" value="Chromosome"/>
</dbReference>
<dbReference type="SUPFAM" id="SSF53167">
    <property type="entry name" value="Purine and uridine phosphorylases"/>
    <property type="match status" value="1"/>
</dbReference>
<dbReference type="GO" id="GO:0019284">
    <property type="term" value="P:L-methionine salvage from S-adenosylmethionine"/>
    <property type="evidence" value="ECO:0007669"/>
    <property type="project" value="TreeGrafter"/>
</dbReference>
<dbReference type="PANTHER" id="PTHR46832:SF2">
    <property type="entry name" value="FUTALOSINE HYDROLASE"/>
    <property type="match status" value="1"/>
</dbReference>
<feature type="domain" description="Nucleoside phosphorylase" evidence="2">
    <location>
        <begin position="26"/>
        <end position="201"/>
    </location>
</feature>
<dbReference type="Gene3D" id="3.40.50.1580">
    <property type="entry name" value="Nucleoside phosphorylase domain"/>
    <property type="match status" value="1"/>
</dbReference>
<name>A0A6G7PX75_9BACT</name>
<keyword evidence="3" id="KW-0378">Hydrolase</keyword>
<dbReference type="EC" id="3.2.2.26" evidence="1"/>
<dbReference type="InterPro" id="IPR000845">
    <property type="entry name" value="Nucleoside_phosphorylase_d"/>
</dbReference>
<dbReference type="EMBL" id="CP048877">
    <property type="protein sequence ID" value="QIJ72295.1"/>
    <property type="molecule type" value="Genomic_DNA"/>
</dbReference>
<keyword evidence="3" id="KW-0326">Glycosidase</keyword>
<keyword evidence="4" id="KW-1185">Reference proteome</keyword>
<evidence type="ECO:0000313" key="3">
    <source>
        <dbReference type="EMBL" id="QIJ72295.1"/>
    </source>
</evidence>
<protein>
    <recommendedName>
        <fullName evidence="1">Futalosine hydrolase</fullName>
        <ecNumber evidence="1">3.2.2.26</ecNumber>
    </recommendedName>
</protein>
<evidence type="ECO:0000259" key="2">
    <source>
        <dbReference type="Pfam" id="PF01048"/>
    </source>
</evidence>
<dbReference type="PANTHER" id="PTHR46832">
    <property type="entry name" value="5'-METHYLTHIOADENOSINE/S-ADENOSYLHOMOCYSTEINE NUCLEOSIDASE"/>
    <property type="match status" value="1"/>
</dbReference>
<dbReference type="KEGG" id="tav:G4V39_08435"/>
<reference evidence="3 4" key="1">
    <citation type="submission" date="2020-02" db="EMBL/GenBank/DDBJ databases">
        <title>Genome analysis of Thermosulfuriphilus ammonigenes ST65T, an anaerobic thermophilic chemolithoautotrophic bacterium isolated from a deep-sea hydrothermal vent.</title>
        <authorList>
            <person name="Slobodkina G."/>
            <person name="Allioux M."/>
            <person name="Merkel A."/>
            <person name="Alain K."/>
            <person name="Jebbar M."/>
            <person name="Slobodkin A."/>
        </authorList>
    </citation>
    <scope>NUCLEOTIDE SEQUENCE [LARGE SCALE GENOMIC DNA]</scope>
    <source>
        <strain evidence="3 4">ST65</strain>
    </source>
</reference>
<evidence type="ECO:0000256" key="1">
    <source>
        <dbReference type="NCBIfam" id="TIGR03664"/>
    </source>
</evidence>
<dbReference type="Pfam" id="PF01048">
    <property type="entry name" value="PNP_UDP_1"/>
    <property type="match status" value="1"/>
</dbReference>
<dbReference type="NCBIfam" id="TIGR03664">
    <property type="entry name" value="fut_nucase"/>
    <property type="match status" value="1"/>
</dbReference>
<proteinExistence type="predicted"/>
<sequence>MSTLLVVPTELEARGLKELGFAPLICGMGPVASAAKVAYELAKHSPNCILLWGLAGAYPGSGLEVPSLVLVTEEFLGDLALCKGEHLEDLAPHLPARRRYPLPEPPRRRVHNLLEKAGLPPILGAGVTVSCVSGTRIRGEILARRFGALIENMEGAAVAQAAELAGVEMVELRVVSNLVEDPPRALWKIEEALSLGVRALQALKEFIR</sequence>
<dbReference type="GO" id="GO:0009234">
    <property type="term" value="P:menaquinone biosynthetic process"/>
    <property type="evidence" value="ECO:0007669"/>
    <property type="project" value="UniProtKB-UniRule"/>
</dbReference>